<organism evidence="3 4">
    <name type="scientific">Biomphalaria glabrata</name>
    <name type="common">Bloodfluke planorb</name>
    <name type="synonym">Freshwater snail</name>
    <dbReference type="NCBI Taxonomy" id="6526"/>
    <lineage>
        <taxon>Eukaryota</taxon>
        <taxon>Metazoa</taxon>
        <taxon>Spiralia</taxon>
        <taxon>Lophotrochozoa</taxon>
        <taxon>Mollusca</taxon>
        <taxon>Gastropoda</taxon>
        <taxon>Heterobranchia</taxon>
        <taxon>Euthyneura</taxon>
        <taxon>Panpulmonata</taxon>
        <taxon>Hygrophila</taxon>
        <taxon>Lymnaeoidea</taxon>
        <taxon>Planorbidae</taxon>
        <taxon>Biomphalaria</taxon>
    </lineage>
</organism>
<evidence type="ECO:0000313" key="4">
    <source>
        <dbReference type="RefSeq" id="XP_055866438.1"/>
    </source>
</evidence>
<dbReference type="RefSeq" id="XP_055866438.1">
    <property type="nucleotide sequence ID" value="XM_056010463.1"/>
</dbReference>
<keyword evidence="3" id="KW-1185">Reference proteome</keyword>
<feature type="chain" id="PRO_5040958623" evidence="2">
    <location>
        <begin position="21"/>
        <end position="549"/>
    </location>
</feature>
<evidence type="ECO:0000256" key="2">
    <source>
        <dbReference type="SAM" id="SignalP"/>
    </source>
</evidence>
<dbReference type="AlphaFoldDB" id="A0A9W2YUH0"/>
<protein>
    <submittedName>
        <fullName evidence="4">Uncharacterized protein LOC106062016 isoform X1</fullName>
    </submittedName>
</protein>
<keyword evidence="2" id="KW-0732">Signal</keyword>
<accession>A0A9W2YUH0</accession>
<dbReference type="GeneID" id="106062016"/>
<evidence type="ECO:0000313" key="3">
    <source>
        <dbReference type="Proteomes" id="UP001165740"/>
    </source>
</evidence>
<feature type="signal peptide" evidence="2">
    <location>
        <begin position="1"/>
        <end position="20"/>
    </location>
</feature>
<sequence length="549" mass="62331">MLLSSIAFVYIQIGLTLVSAFSDCGPAEEGKQYQLSYRWTATSNATKLTVRRNGHMIGGCDTGHCSSYYIRFNISIGKATEQEFVIHVTIENITREDASNWTISYIGNHDSKHLSYCYLPTFFRPNNVTCHTVEDMIGLKIKCTTVKVYPAAKCLFLVYIKGKKIDHTNKIVYEHTPMKSTELPDGQYFSSSCTCTLPQLHMEPGEYLINVTVAPVIIKSGEEEKYGLTSPTNFYIDSSEVKLENCPKIVELNTTITCSCVIVGKRKTSNAIRWYSQDGRLLHNGSSITLTGSQSLTEYKCEGDIYLTSKNPSVLYSPVVLDTKKNINCSIEETNENLQVICSTHEICSRVACIFNVTYSRTDTGLEKSSYVTFNLEEHCNCCTCTLYLKRSHFDSAGVYNIKITFSLNTSDISQHIVYEANSFLQFLKVDDSHRRDKTSARFFQIVSISSVAAVLYLMMSSALIYIAVLKKRKKQKKIVSRKSVKNVKTYENRLSIQSDHNYECIQPEDHYDRCVDLVQDDEDRQQDQPMQDIVDTEYITPIETEHMT</sequence>
<gene>
    <name evidence="4" type="primary">LOC106062016</name>
</gene>
<evidence type="ECO:0000256" key="1">
    <source>
        <dbReference type="SAM" id="Phobius"/>
    </source>
</evidence>
<dbReference type="OrthoDB" id="6071565at2759"/>
<keyword evidence="1" id="KW-0472">Membrane</keyword>
<dbReference type="Proteomes" id="UP001165740">
    <property type="component" value="Chromosome 14"/>
</dbReference>
<reference evidence="4" key="1">
    <citation type="submission" date="2025-08" db="UniProtKB">
        <authorList>
            <consortium name="RefSeq"/>
        </authorList>
    </citation>
    <scope>IDENTIFICATION</scope>
</reference>
<proteinExistence type="predicted"/>
<feature type="transmembrane region" description="Helical" evidence="1">
    <location>
        <begin position="443"/>
        <end position="469"/>
    </location>
</feature>
<keyword evidence="1" id="KW-0812">Transmembrane</keyword>
<keyword evidence="1" id="KW-1133">Transmembrane helix</keyword>
<name>A0A9W2YUH0_BIOGL</name>